<dbReference type="AlphaFoldDB" id="A0A5M3N5Y4"/>
<keyword evidence="3" id="KW-1185">Reference proteome</keyword>
<dbReference type="OrthoDB" id="7344096at2759"/>
<name>A0A5M3N5Y4_CONPW</name>
<dbReference type="RefSeq" id="XP_007762505.1">
    <property type="nucleotide sequence ID" value="XM_007764315.1"/>
</dbReference>
<dbReference type="Proteomes" id="UP000053558">
    <property type="component" value="Unassembled WGS sequence"/>
</dbReference>
<reference evidence="3" key="1">
    <citation type="journal article" date="2012" name="Science">
        <title>The Paleozoic origin of enzymatic lignin decomposition reconstructed from 31 fungal genomes.</title>
        <authorList>
            <person name="Floudas D."/>
            <person name="Binder M."/>
            <person name="Riley R."/>
            <person name="Barry K."/>
            <person name="Blanchette R.A."/>
            <person name="Henrissat B."/>
            <person name="Martinez A.T."/>
            <person name="Otillar R."/>
            <person name="Spatafora J.W."/>
            <person name="Yadav J.S."/>
            <person name="Aerts A."/>
            <person name="Benoit I."/>
            <person name="Boyd A."/>
            <person name="Carlson A."/>
            <person name="Copeland A."/>
            <person name="Coutinho P.M."/>
            <person name="de Vries R.P."/>
            <person name="Ferreira P."/>
            <person name="Findley K."/>
            <person name="Foster B."/>
            <person name="Gaskell J."/>
            <person name="Glotzer D."/>
            <person name="Gorecki P."/>
            <person name="Heitman J."/>
            <person name="Hesse C."/>
            <person name="Hori C."/>
            <person name="Igarashi K."/>
            <person name="Jurgens J.A."/>
            <person name="Kallen N."/>
            <person name="Kersten P."/>
            <person name="Kohler A."/>
            <person name="Kuees U."/>
            <person name="Kumar T.K.A."/>
            <person name="Kuo A."/>
            <person name="LaButti K."/>
            <person name="Larrondo L.F."/>
            <person name="Lindquist E."/>
            <person name="Ling A."/>
            <person name="Lombard V."/>
            <person name="Lucas S."/>
            <person name="Lundell T."/>
            <person name="Martin R."/>
            <person name="McLaughlin D.J."/>
            <person name="Morgenstern I."/>
            <person name="Morin E."/>
            <person name="Murat C."/>
            <person name="Nagy L.G."/>
            <person name="Nolan M."/>
            <person name="Ohm R.A."/>
            <person name="Patyshakuliyeva A."/>
            <person name="Rokas A."/>
            <person name="Ruiz-Duenas F.J."/>
            <person name="Sabat G."/>
            <person name="Salamov A."/>
            <person name="Samejima M."/>
            <person name="Schmutz J."/>
            <person name="Slot J.C."/>
            <person name="St John F."/>
            <person name="Stenlid J."/>
            <person name="Sun H."/>
            <person name="Sun S."/>
            <person name="Syed K."/>
            <person name="Tsang A."/>
            <person name="Wiebenga A."/>
            <person name="Young D."/>
            <person name="Pisabarro A."/>
            <person name="Eastwood D.C."/>
            <person name="Martin F."/>
            <person name="Cullen D."/>
            <person name="Grigoriev I.V."/>
            <person name="Hibbett D.S."/>
        </authorList>
    </citation>
    <scope>NUCLEOTIDE SEQUENCE [LARGE SCALE GENOMIC DNA]</scope>
    <source>
        <strain evidence="3">RWD-64-598 SS2</strain>
    </source>
</reference>
<dbReference type="GeneID" id="19207056"/>
<organism evidence="2 3">
    <name type="scientific">Coniophora puteana (strain RWD-64-598)</name>
    <name type="common">Brown rot fungus</name>
    <dbReference type="NCBI Taxonomy" id="741705"/>
    <lineage>
        <taxon>Eukaryota</taxon>
        <taxon>Fungi</taxon>
        <taxon>Dikarya</taxon>
        <taxon>Basidiomycota</taxon>
        <taxon>Agaricomycotina</taxon>
        <taxon>Agaricomycetes</taxon>
        <taxon>Agaricomycetidae</taxon>
        <taxon>Boletales</taxon>
        <taxon>Coniophorineae</taxon>
        <taxon>Coniophoraceae</taxon>
        <taxon>Coniophora</taxon>
    </lineage>
</organism>
<feature type="non-terminal residue" evidence="2">
    <location>
        <position position="1"/>
    </location>
</feature>
<evidence type="ECO:0000256" key="1">
    <source>
        <dbReference type="SAM" id="MobiDB-lite"/>
    </source>
</evidence>
<evidence type="ECO:0000313" key="2">
    <source>
        <dbReference type="EMBL" id="EIW86803.1"/>
    </source>
</evidence>
<dbReference type="OMA" id="ITHEPRA"/>
<comment type="caution">
    <text evidence="2">The sequence shown here is derived from an EMBL/GenBank/DDBJ whole genome shotgun (WGS) entry which is preliminary data.</text>
</comment>
<feature type="compositionally biased region" description="Low complexity" evidence="1">
    <location>
        <begin position="51"/>
        <end position="66"/>
    </location>
</feature>
<evidence type="ECO:0000313" key="3">
    <source>
        <dbReference type="Proteomes" id="UP000053558"/>
    </source>
</evidence>
<proteinExistence type="predicted"/>
<gene>
    <name evidence="2" type="ORF">CONPUDRAFT_45214</name>
</gene>
<feature type="region of interest" description="Disordered" evidence="1">
    <location>
        <begin position="43"/>
        <end position="79"/>
    </location>
</feature>
<protein>
    <submittedName>
        <fullName evidence="2">Uncharacterized protein</fullName>
    </submittedName>
</protein>
<dbReference type="EMBL" id="JH711573">
    <property type="protein sequence ID" value="EIW86803.1"/>
    <property type="molecule type" value="Genomic_DNA"/>
</dbReference>
<accession>A0A5M3N5Y4</accession>
<dbReference type="KEGG" id="cput:CONPUDRAFT_45214"/>
<sequence length="119" mass="13478">LNYLVNFDNEGKLRWARNGVLVDTAPGRWKDQGQGRGVMKVDKAEDLPRRSSFTSSASSLSVSSGSVQENEASHYVGQPHGRGRFMHLLRSRMTPKGMMDRLLRKTVRKNTWIYVAVRS</sequence>